<dbReference type="Proteomes" id="UP001337655">
    <property type="component" value="Unassembled WGS sequence"/>
</dbReference>
<evidence type="ECO:0000313" key="1">
    <source>
        <dbReference type="EMBL" id="KAK5175229.1"/>
    </source>
</evidence>
<dbReference type="PANTHER" id="PTHR42085:SF1">
    <property type="entry name" value="F-BOX DOMAIN-CONTAINING PROTEIN"/>
    <property type="match status" value="1"/>
</dbReference>
<keyword evidence="2" id="KW-1185">Reference proteome</keyword>
<reference evidence="1 2" key="1">
    <citation type="submission" date="2023-08" db="EMBL/GenBank/DDBJ databases">
        <title>Black Yeasts Isolated from many extreme environments.</title>
        <authorList>
            <person name="Coleine C."/>
            <person name="Stajich J.E."/>
            <person name="Selbmann L."/>
        </authorList>
    </citation>
    <scope>NUCLEOTIDE SEQUENCE [LARGE SCALE GENOMIC DNA]</scope>
    <source>
        <strain evidence="1 2">CCFEE 5935</strain>
    </source>
</reference>
<protein>
    <submittedName>
        <fullName evidence="1">Uncharacterized protein</fullName>
    </submittedName>
</protein>
<comment type="caution">
    <text evidence="1">The sequence shown here is derived from an EMBL/GenBank/DDBJ whole genome shotgun (WGS) entry which is preliminary data.</text>
</comment>
<organism evidence="1 2">
    <name type="scientific">Saxophila tyrrhenica</name>
    <dbReference type="NCBI Taxonomy" id="1690608"/>
    <lineage>
        <taxon>Eukaryota</taxon>
        <taxon>Fungi</taxon>
        <taxon>Dikarya</taxon>
        <taxon>Ascomycota</taxon>
        <taxon>Pezizomycotina</taxon>
        <taxon>Dothideomycetes</taxon>
        <taxon>Dothideomycetidae</taxon>
        <taxon>Mycosphaerellales</taxon>
        <taxon>Extremaceae</taxon>
        <taxon>Saxophila</taxon>
    </lineage>
</organism>
<dbReference type="InterPro" id="IPR038883">
    <property type="entry name" value="AN11006-like"/>
</dbReference>
<sequence>MIVRQQSPLLRLPVEIQLIIYEFAVVDDTPLLLNCPCDSTYDCEEDWLEDQSLWSNGTKQQPQQPGLTRASRFLRAVTLPMFYERNVFRAHYCFNTDVDFAIKWLDRIGSENRRLLQDFCFIDDNLAFDDMYPNDLMHLRRSAVIRKMGGAIEPKHADYQLRHRVSFLNDDGDEYLELIARLFDH</sequence>
<dbReference type="EMBL" id="JAVRRT010000001">
    <property type="protein sequence ID" value="KAK5175229.1"/>
    <property type="molecule type" value="Genomic_DNA"/>
</dbReference>
<gene>
    <name evidence="1" type="ORF">LTR77_000366</name>
</gene>
<proteinExistence type="predicted"/>
<dbReference type="PANTHER" id="PTHR42085">
    <property type="entry name" value="F-BOX DOMAIN-CONTAINING PROTEIN"/>
    <property type="match status" value="1"/>
</dbReference>
<dbReference type="AlphaFoldDB" id="A0AAV9PMU5"/>
<name>A0AAV9PMU5_9PEZI</name>
<accession>A0AAV9PMU5</accession>
<dbReference type="RefSeq" id="XP_064663867.1">
    <property type="nucleotide sequence ID" value="XM_064797633.1"/>
</dbReference>
<evidence type="ECO:0000313" key="2">
    <source>
        <dbReference type="Proteomes" id="UP001337655"/>
    </source>
</evidence>
<dbReference type="GeneID" id="89921717"/>